<proteinExistence type="predicted"/>
<name>A0A1H5GVG4_9FLAO</name>
<dbReference type="EMBL" id="FNUG01000001">
    <property type="protein sequence ID" value="SEE19687.1"/>
    <property type="molecule type" value="Genomic_DNA"/>
</dbReference>
<dbReference type="Pfam" id="PF05016">
    <property type="entry name" value="ParE_toxin"/>
    <property type="match status" value="1"/>
</dbReference>
<dbReference type="RefSeq" id="WP_093110517.1">
    <property type="nucleotide sequence ID" value="NZ_FNGG01000001.1"/>
</dbReference>
<keyword evidence="1" id="KW-1277">Toxin-antitoxin system</keyword>
<gene>
    <name evidence="2" type="ORF">SAMN04488034_10112</name>
</gene>
<evidence type="ECO:0000313" key="2">
    <source>
        <dbReference type="EMBL" id="SEE19687.1"/>
    </source>
</evidence>
<dbReference type="OrthoDB" id="1031021at2"/>
<protein>
    <submittedName>
        <fullName evidence="2">Plasmid stabilization system protein ParE</fullName>
    </submittedName>
</protein>
<dbReference type="AlphaFoldDB" id="A0A1H5GVG4"/>
<reference evidence="2 3" key="1">
    <citation type="submission" date="2016-10" db="EMBL/GenBank/DDBJ databases">
        <authorList>
            <person name="de Groot N.N."/>
        </authorList>
    </citation>
    <scope>NUCLEOTIDE SEQUENCE [LARGE SCALE GENOMIC DNA]</scope>
    <source>
        <strain evidence="2 3">DSM 23553</strain>
    </source>
</reference>
<dbReference type="STRING" id="390640.SAMN04488034_10112"/>
<dbReference type="Gene3D" id="3.30.2310.20">
    <property type="entry name" value="RelE-like"/>
    <property type="match status" value="1"/>
</dbReference>
<dbReference type="InterPro" id="IPR035093">
    <property type="entry name" value="RelE/ParE_toxin_dom_sf"/>
</dbReference>
<accession>A0A1H5GVG4</accession>
<evidence type="ECO:0000313" key="3">
    <source>
        <dbReference type="Proteomes" id="UP000199448"/>
    </source>
</evidence>
<dbReference type="Proteomes" id="UP000199448">
    <property type="component" value="Unassembled WGS sequence"/>
</dbReference>
<evidence type="ECO:0000256" key="1">
    <source>
        <dbReference type="ARBA" id="ARBA00022649"/>
    </source>
</evidence>
<sequence length="105" mass="12481">MTFEIIWSDFAERQLDLIFLYYLENAGKRTAIRMVQDIVNESNSLKKDPFIGQKEELLIGREIIYRYLLKKNFKIIYSVDQVKGFIKIADVFDTRQDPAKINRTQ</sequence>
<organism evidence="2 3">
    <name type="scientific">Salinimicrobium catena</name>
    <dbReference type="NCBI Taxonomy" id="390640"/>
    <lineage>
        <taxon>Bacteria</taxon>
        <taxon>Pseudomonadati</taxon>
        <taxon>Bacteroidota</taxon>
        <taxon>Flavobacteriia</taxon>
        <taxon>Flavobacteriales</taxon>
        <taxon>Flavobacteriaceae</taxon>
        <taxon>Salinimicrobium</taxon>
    </lineage>
</organism>
<keyword evidence="3" id="KW-1185">Reference proteome</keyword>
<dbReference type="InterPro" id="IPR007712">
    <property type="entry name" value="RelE/ParE_toxin"/>
</dbReference>